<reference evidence="1 2" key="1">
    <citation type="journal article" date="2014" name="Nat. Commun.">
        <title>Molecular traces of alternative social organization in a termite genome.</title>
        <authorList>
            <person name="Terrapon N."/>
            <person name="Li C."/>
            <person name="Robertson H.M."/>
            <person name="Ji L."/>
            <person name="Meng X."/>
            <person name="Booth W."/>
            <person name="Chen Z."/>
            <person name="Childers C.P."/>
            <person name="Glastad K.M."/>
            <person name="Gokhale K."/>
            <person name="Gowin J."/>
            <person name="Gronenberg W."/>
            <person name="Hermansen R.A."/>
            <person name="Hu H."/>
            <person name="Hunt B.G."/>
            <person name="Huylmans A.K."/>
            <person name="Khalil S.M."/>
            <person name="Mitchell R.D."/>
            <person name="Munoz-Torres M.C."/>
            <person name="Mustard J.A."/>
            <person name="Pan H."/>
            <person name="Reese J.T."/>
            <person name="Scharf M.E."/>
            <person name="Sun F."/>
            <person name="Vogel H."/>
            <person name="Xiao J."/>
            <person name="Yang W."/>
            <person name="Yang Z."/>
            <person name="Yang Z."/>
            <person name="Zhou J."/>
            <person name="Zhu J."/>
            <person name="Brent C.S."/>
            <person name="Elsik C.G."/>
            <person name="Goodisman M.A."/>
            <person name="Liberles D.A."/>
            <person name="Roe R.M."/>
            <person name="Vargo E.L."/>
            <person name="Vilcinskas A."/>
            <person name="Wang J."/>
            <person name="Bornberg-Bauer E."/>
            <person name="Korb J."/>
            <person name="Zhang G."/>
            <person name="Liebig J."/>
        </authorList>
    </citation>
    <scope>NUCLEOTIDE SEQUENCE [LARGE SCALE GENOMIC DNA]</scope>
    <source>
        <tissue evidence="1">Whole organism</tissue>
    </source>
</reference>
<evidence type="ECO:0000313" key="1">
    <source>
        <dbReference type="EMBL" id="KDR20077.1"/>
    </source>
</evidence>
<dbReference type="Proteomes" id="UP000027135">
    <property type="component" value="Unassembled WGS sequence"/>
</dbReference>
<sequence length="117" mass="13254">MSACGLSGFLKGADYLTPVVKTYQESRLYPDLVMVIKDLHPVDKERCACVSCAWFHHLLVIFHEIRGLTLFAAEARFLSQRIQELAEHLFASKSLHAFHEEYGVLPELYALFSLTGP</sequence>
<proteinExistence type="predicted"/>
<organism evidence="1 2">
    <name type="scientific">Zootermopsis nevadensis</name>
    <name type="common">Dampwood termite</name>
    <dbReference type="NCBI Taxonomy" id="136037"/>
    <lineage>
        <taxon>Eukaryota</taxon>
        <taxon>Metazoa</taxon>
        <taxon>Ecdysozoa</taxon>
        <taxon>Arthropoda</taxon>
        <taxon>Hexapoda</taxon>
        <taxon>Insecta</taxon>
        <taxon>Pterygota</taxon>
        <taxon>Neoptera</taxon>
        <taxon>Polyneoptera</taxon>
        <taxon>Dictyoptera</taxon>
        <taxon>Blattodea</taxon>
        <taxon>Blattoidea</taxon>
        <taxon>Termitoidae</taxon>
        <taxon>Termopsidae</taxon>
        <taxon>Zootermopsis</taxon>
    </lineage>
</organism>
<name>A0A067R952_ZOONE</name>
<dbReference type="InParanoid" id="A0A067R952"/>
<dbReference type="AlphaFoldDB" id="A0A067R952"/>
<protein>
    <submittedName>
        <fullName evidence="1">Uncharacterized protein</fullName>
    </submittedName>
</protein>
<gene>
    <name evidence="1" type="ORF">L798_05470</name>
</gene>
<dbReference type="EMBL" id="KK852620">
    <property type="protein sequence ID" value="KDR20077.1"/>
    <property type="molecule type" value="Genomic_DNA"/>
</dbReference>
<accession>A0A067R952</accession>
<keyword evidence="2" id="KW-1185">Reference proteome</keyword>
<evidence type="ECO:0000313" key="2">
    <source>
        <dbReference type="Proteomes" id="UP000027135"/>
    </source>
</evidence>